<evidence type="ECO:0000313" key="3">
    <source>
        <dbReference type="EMBL" id="EEZ97610.1"/>
    </source>
</evidence>
<accession>D6X515</accession>
<feature type="compositionally biased region" description="Basic and acidic residues" evidence="1">
    <location>
        <begin position="188"/>
        <end position="204"/>
    </location>
</feature>
<dbReference type="Proteomes" id="UP000007266">
    <property type="component" value="Linkage group 10"/>
</dbReference>
<organism evidence="3 4">
    <name type="scientific">Tribolium castaneum</name>
    <name type="common">Red flour beetle</name>
    <dbReference type="NCBI Taxonomy" id="7070"/>
    <lineage>
        <taxon>Eukaryota</taxon>
        <taxon>Metazoa</taxon>
        <taxon>Ecdysozoa</taxon>
        <taxon>Arthropoda</taxon>
        <taxon>Hexapoda</taxon>
        <taxon>Insecta</taxon>
        <taxon>Pterygota</taxon>
        <taxon>Neoptera</taxon>
        <taxon>Endopterygota</taxon>
        <taxon>Coleoptera</taxon>
        <taxon>Polyphaga</taxon>
        <taxon>Cucujiformia</taxon>
        <taxon>Tenebrionidae</taxon>
        <taxon>Tenebrionidae incertae sedis</taxon>
        <taxon>Tribolium</taxon>
    </lineage>
</organism>
<reference evidence="3 4" key="2">
    <citation type="journal article" date="2010" name="Nucleic Acids Res.">
        <title>BeetleBase in 2010: revisions to provide comprehensive genomic information for Tribolium castaneum.</title>
        <authorList>
            <person name="Kim H.S."/>
            <person name="Murphy T."/>
            <person name="Xia J."/>
            <person name="Caragea D."/>
            <person name="Park Y."/>
            <person name="Beeman R.W."/>
            <person name="Lorenzen M.D."/>
            <person name="Butcher S."/>
            <person name="Manak J.R."/>
            <person name="Brown S.J."/>
        </authorList>
    </citation>
    <scope>GENOME REANNOTATION</scope>
    <source>
        <strain evidence="3 4">Georgia GA2</strain>
    </source>
</reference>
<name>D6X515_TRICA</name>
<dbReference type="EMBL" id="KQ971381">
    <property type="protein sequence ID" value="EEZ97610.1"/>
    <property type="molecule type" value="Genomic_DNA"/>
</dbReference>
<proteinExistence type="predicted"/>
<reference evidence="3 4" key="1">
    <citation type="journal article" date="2008" name="Nature">
        <title>The genome of the model beetle and pest Tribolium castaneum.</title>
        <authorList>
            <consortium name="Tribolium Genome Sequencing Consortium"/>
            <person name="Richards S."/>
            <person name="Gibbs R.A."/>
            <person name="Weinstock G.M."/>
            <person name="Brown S.J."/>
            <person name="Denell R."/>
            <person name="Beeman R.W."/>
            <person name="Gibbs R."/>
            <person name="Beeman R.W."/>
            <person name="Brown S.J."/>
            <person name="Bucher G."/>
            <person name="Friedrich M."/>
            <person name="Grimmelikhuijzen C.J."/>
            <person name="Klingler M."/>
            <person name="Lorenzen M."/>
            <person name="Richards S."/>
            <person name="Roth S."/>
            <person name="Schroder R."/>
            <person name="Tautz D."/>
            <person name="Zdobnov E.M."/>
            <person name="Muzny D."/>
            <person name="Gibbs R.A."/>
            <person name="Weinstock G.M."/>
            <person name="Attaway T."/>
            <person name="Bell S."/>
            <person name="Buhay C.J."/>
            <person name="Chandrabose M.N."/>
            <person name="Chavez D."/>
            <person name="Clerk-Blankenburg K.P."/>
            <person name="Cree A."/>
            <person name="Dao M."/>
            <person name="Davis C."/>
            <person name="Chacko J."/>
            <person name="Dinh H."/>
            <person name="Dugan-Rocha S."/>
            <person name="Fowler G."/>
            <person name="Garner T.T."/>
            <person name="Garnes J."/>
            <person name="Gnirke A."/>
            <person name="Hawes A."/>
            <person name="Hernandez J."/>
            <person name="Hines S."/>
            <person name="Holder M."/>
            <person name="Hume J."/>
            <person name="Jhangiani S.N."/>
            <person name="Joshi V."/>
            <person name="Khan Z.M."/>
            <person name="Jackson L."/>
            <person name="Kovar C."/>
            <person name="Kowis A."/>
            <person name="Lee S."/>
            <person name="Lewis L.R."/>
            <person name="Margolis J."/>
            <person name="Morgan M."/>
            <person name="Nazareth L.V."/>
            <person name="Nguyen N."/>
            <person name="Okwuonu G."/>
            <person name="Parker D."/>
            <person name="Richards S."/>
            <person name="Ruiz S.J."/>
            <person name="Santibanez J."/>
            <person name="Savard J."/>
            <person name="Scherer S.E."/>
            <person name="Schneider B."/>
            <person name="Sodergren E."/>
            <person name="Tautz D."/>
            <person name="Vattahil S."/>
            <person name="Villasana D."/>
            <person name="White C.S."/>
            <person name="Wright R."/>
            <person name="Park Y."/>
            <person name="Beeman R.W."/>
            <person name="Lord J."/>
            <person name="Oppert B."/>
            <person name="Lorenzen M."/>
            <person name="Brown S."/>
            <person name="Wang L."/>
            <person name="Savard J."/>
            <person name="Tautz D."/>
            <person name="Richards S."/>
            <person name="Weinstock G."/>
            <person name="Gibbs R.A."/>
            <person name="Liu Y."/>
            <person name="Worley K."/>
            <person name="Weinstock G."/>
            <person name="Elsik C.G."/>
            <person name="Reese J.T."/>
            <person name="Elhaik E."/>
            <person name="Landan G."/>
            <person name="Graur D."/>
            <person name="Arensburger P."/>
            <person name="Atkinson P."/>
            <person name="Beeman R.W."/>
            <person name="Beidler J."/>
            <person name="Brown S.J."/>
            <person name="Demuth J.P."/>
            <person name="Drury D.W."/>
            <person name="Du Y.Z."/>
            <person name="Fujiwara H."/>
            <person name="Lorenzen M."/>
            <person name="Maselli V."/>
            <person name="Osanai M."/>
            <person name="Park Y."/>
            <person name="Robertson H.M."/>
            <person name="Tu Z."/>
            <person name="Wang J.J."/>
            <person name="Wang S."/>
            <person name="Richards S."/>
            <person name="Song H."/>
            <person name="Zhang L."/>
            <person name="Sodergren E."/>
            <person name="Werner D."/>
            <person name="Stanke M."/>
            <person name="Morgenstern B."/>
            <person name="Solovyev V."/>
            <person name="Kosarev P."/>
            <person name="Brown G."/>
            <person name="Chen H.C."/>
            <person name="Ermolaeva O."/>
            <person name="Hlavina W."/>
            <person name="Kapustin Y."/>
            <person name="Kiryutin B."/>
            <person name="Kitts P."/>
            <person name="Maglott D."/>
            <person name="Pruitt K."/>
            <person name="Sapojnikov V."/>
            <person name="Souvorov A."/>
            <person name="Mackey A.J."/>
            <person name="Waterhouse R.M."/>
            <person name="Wyder S."/>
            <person name="Zdobnov E.M."/>
            <person name="Zdobnov E.M."/>
            <person name="Wyder S."/>
            <person name="Kriventseva E.V."/>
            <person name="Kadowaki T."/>
            <person name="Bork P."/>
            <person name="Aranda M."/>
            <person name="Bao R."/>
            <person name="Beermann A."/>
            <person name="Berns N."/>
            <person name="Bolognesi R."/>
            <person name="Bonneton F."/>
            <person name="Bopp D."/>
            <person name="Brown S.J."/>
            <person name="Bucher G."/>
            <person name="Butts T."/>
            <person name="Chaumot A."/>
            <person name="Denell R.E."/>
            <person name="Ferrier D.E."/>
            <person name="Friedrich M."/>
            <person name="Gordon C.M."/>
            <person name="Jindra M."/>
            <person name="Klingler M."/>
            <person name="Lan Q."/>
            <person name="Lattorff H.M."/>
            <person name="Laudet V."/>
            <person name="von Levetsow C."/>
            <person name="Liu Z."/>
            <person name="Lutz R."/>
            <person name="Lynch J.A."/>
            <person name="da Fonseca R.N."/>
            <person name="Posnien N."/>
            <person name="Reuter R."/>
            <person name="Roth S."/>
            <person name="Savard J."/>
            <person name="Schinko J.B."/>
            <person name="Schmitt C."/>
            <person name="Schoppmeier M."/>
            <person name="Schroder R."/>
            <person name="Shippy T.D."/>
            <person name="Simonnet F."/>
            <person name="Marques-Souza H."/>
            <person name="Tautz D."/>
            <person name="Tomoyasu Y."/>
            <person name="Trauner J."/>
            <person name="Van der Zee M."/>
            <person name="Vervoort M."/>
            <person name="Wittkopp N."/>
            <person name="Wimmer E.A."/>
            <person name="Yang X."/>
            <person name="Jones A.K."/>
            <person name="Sattelle D.B."/>
            <person name="Ebert P.R."/>
            <person name="Nelson D."/>
            <person name="Scott J.G."/>
            <person name="Beeman R.W."/>
            <person name="Muthukrishnan S."/>
            <person name="Kramer K.J."/>
            <person name="Arakane Y."/>
            <person name="Beeman R.W."/>
            <person name="Zhu Q."/>
            <person name="Hogenkamp D."/>
            <person name="Dixit R."/>
            <person name="Oppert B."/>
            <person name="Jiang H."/>
            <person name="Zou Z."/>
            <person name="Marshall J."/>
            <person name="Elpidina E."/>
            <person name="Vinokurov K."/>
            <person name="Oppert C."/>
            <person name="Zou Z."/>
            <person name="Evans J."/>
            <person name="Lu Z."/>
            <person name="Zhao P."/>
            <person name="Sumathipala N."/>
            <person name="Altincicek B."/>
            <person name="Vilcinskas A."/>
            <person name="Williams M."/>
            <person name="Hultmark D."/>
            <person name="Hetru C."/>
            <person name="Jiang H."/>
            <person name="Grimmelikhuijzen C.J."/>
            <person name="Hauser F."/>
            <person name="Cazzamali G."/>
            <person name="Williamson M."/>
            <person name="Park Y."/>
            <person name="Li B."/>
            <person name="Tanaka Y."/>
            <person name="Predel R."/>
            <person name="Neupert S."/>
            <person name="Schachtner J."/>
            <person name="Verleyen P."/>
            <person name="Raible F."/>
            <person name="Bork P."/>
            <person name="Friedrich M."/>
            <person name="Walden K.K."/>
            <person name="Robertson H.M."/>
            <person name="Angeli S."/>
            <person name="Foret S."/>
            <person name="Bucher G."/>
            <person name="Schuetz S."/>
            <person name="Maleszka R."/>
            <person name="Wimmer E.A."/>
            <person name="Beeman R.W."/>
            <person name="Lorenzen M."/>
            <person name="Tomoyasu Y."/>
            <person name="Miller S.C."/>
            <person name="Grossmann D."/>
            <person name="Bucher G."/>
        </authorList>
    </citation>
    <scope>NUCLEOTIDE SEQUENCE [LARGE SCALE GENOMIC DNA]</scope>
    <source>
        <strain evidence="3 4">Georgia GA2</strain>
    </source>
</reference>
<evidence type="ECO:0000256" key="1">
    <source>
        <dbReference type="SAM" id="MobiDB-lite"/>
    </source>
</evidence>
<evidence type="ECO:0000313" key="4">
    <source>
        <dbReference type="Proteomes" id="UP000007266"/>
    </source>
</evidence>
<sequence>MKTVTFFVLVLGVCALAFSNENKELDDVEEVDVHSRDRREVRDEVEEAFSFQEEKKNLGLRIRRDVAGVFNAGPKHVGENRYESETNYGNARPRPLRRKPKNDHRGRKNRKYGKHRHHKGRHPPVNHRSSGKPLNTEIESSVYNSAHKTPTNSGIQTSMHTKVTAASGKSGPQTVVMVPPNKGFSSDASKKTASDKKAENKGNDKPPSPPGHEVRMFTAV</sequence>
<keyword evidence="4" id="KW-1185">Reference proteome</keyword>
<feature type="chain" id="PRO_5003090377" evidence="2">
    <location>
        <begin position="20"/>
        <end position="220"/>
    </location>
</feature>
<feature type="compositionally biased region" description="Basic residues" evidence="1">
    <location>
        <begin position="94"/>
        <end position="125"/>
    </location>
</feature>
<keyword evidence="2" id="KW-0732">Signal</keyword>
<gene>
    <name evidence="3" type="primary">AUGUSTUS-3.0.2_11481</name>
    <name evidence="3" type="ORF">TcasGA2_TC011481</name>
</gene>
<dbReference type="AlphaFoldDB" id="D6X515"/>
<feature type="signal peptide" evidence="2">
    <location>
        <begin position="1"/>
        <end position="19"/>
    </location>
</feature>
<dbReference type="KEGG" id="tca:103314486"/>
<dbReference type="HOGENOM" id="CLU_1257533_0_0_1"/>
<evidence type="ECO:0000256" key="2">
    <source>
        <dbReference type="SAM" id="SignalP"/>
    </source>
</evidence>
<feature type="region of interest" description="Disordered" evidence="1">
    <location>
        <begin position="72"/>
        <end position="220"/>
    </location>
</feature>
<feature type="compositionally biased region" description="Polar residues" evidence="1">
    <location>
        <begin position="137"/>
        <end position="161"/>
    </location>
</feature>
<protein>
    <submittedName>
        <fullName evidence="3">Uncharacterized protein</fullName>
    </submittedName>
</protein>